<dbReference type="GO" id="GO:0005777">
    <property type="term" value="C:peroxisome"/>
    <property type="evidence" value="ECO:0007669"/>
    <property type="project" value="UniProtKB-ARBA"/>
</dbReference>
<accession>A0A6J6ZET6</accession>
<evidence type="ECO:0000256" key="3">
    <source>
        <dbReference type="ARBA" id="ARBA00022827"/>
    </source>
</evidence>
<dbReference type="AlphaFoldDB" id="A0A6J6ZET6"/>
<evidence type="ECO:0000313" key="5">
    <source>
        <dbReference type="EMBL" id="CAB4820152.1"/>
    </source>
</evidence>
<protein>
    <submittedName>
        <fullName evidence="5">Unannotated protein</fullName>
    </submittedName>
</protein>
<evidence type="ECO:0000313" key="7">
    <source>
        <dbReference type="EMBL" id="CAB5026359.1"/>
    </source>
</evidence>
<dbReference type="InterPro" id="IPR016169">
    <property type="entry name" value="FAD-bd_PCMH_sub2"/>
</dbReference>
<dbReference type="GO" id="GO:0008609">
    <property type="term" value="F:alkylglycerone-phosphate synthase activity"/>
    <property type="evidence" value="ECO:0007669"/>
    <property type="project" value="InterPro"/>
</dbReference>
<proteinExistence type="inferred from homology"/>
<dbReference type="EMBL" id="CAFBLT010000001">
    <property type="protein sequence ID" value="CAB4859606.1"/>
    <property type="molecule type" value="Genomic_DNA"/>
</dbReference>
<dbReference type="Gene3D" id="3.30.465.10">
    <property type="match status" value="1"/>
</dbReference>
<dbReference type="EMBL" id="CAFBPM010000012">
    <property type="protein sequence ID" value="CAB5026359.1"/>
    <property type="molecule type" value="Genomic_DNA"/>
</dbReference>
<dbReference type="InterPro" id="IPR006094">
    <property type="entry name" value="Oxid_FAD_bind_N"/>
</dbReference>
<dbReference type="Gene3D" id="1.10.45.10">
    <property type="entry name" value="Vanillyl-alcohol Oxidase, Chain A, domain 4"/>
    <property type="match status" value="1"/>
</dbReference>
<evidence type="ECO:0000256" key="1">
    <source>
        <dbReference type="ARBA" id="ARBA00008000"/>
    </source>
</evidence>
<dbReference type="SUPFAM" id="SSF56176">
    <property type="entry name" value="FAD-binding/transporter-associated domain-like"/>
    <property type="match status" value="1"/>
</dbReference>
<evidence type="ECO:0000256" key="2">
    <source>
        <dbReference type="ARBA" id="ARBA00022630"/>
    </source>
</evidence>
<dbReference type="InterPro" id="IPR036318">
    <property type="entry name" value="FAD-bd_PCMH-like_sf"/>
</dbReference>
<dbReference type="PANTHER" id="PTHR46568:SF1">
    <property type="entry name" value="ALKYLDIHYDROXYACETONEPHOSPHATE SYNTHASE, PEROXISOMAL"/>
    <property type="match status" value="1"/>
</dbReference>
<comment type="similarity">
    <text evidence="1">Belongs to the FAD-binding oxidoreductase/transferase type 4 family.</text>
</comment>
<organism evidence="5">
    <name type="scientific">freshwater metagenome</name>
    <dbReference type="NCBI Taxonomy" id="449393"/>
    <lineage>
        <taxon>unclassified sequences</taxon>
        <taxon>metagenomes</taxon>
        <taxon>ecological metagenomes</taxon>
    </lineage>
</organism>
<dbReference type="InterPro" id="IPR025650">
    <property type="entry name" value="Alkyl-DHAP_Synthase"/>
</dbReference>
<dbReference type="GO" id="GO:0008610">
    <property type="term" value="P:lipid biosynthetic process"/>
    <property type="evidence" value="ECO:0007669"/>
    <property type="project" value="InterPro"/>
</dbReference>
<dbReference type="InterPro" id="IPR016166">
    <property type="entry name" value="FAD-bd_PCMH"/>
</dbReference>
<dbReference type="EMBL" id="CAFABE010000010">
    <property type="protein sequence ID" value="CAB4820152.1"/>
    <property type="molecule type" value="Genomic_DNA"/>
</dbReference>
<gene>
    <name evidence="5" type="ORF">UFOPK3164_00358</name>
    <name evidence="6" type="ORF">UFOPK3427_00099</name>
    <name evidence="7" type="ORF">UFOPK4112_01248</name>
</gene>
<name>A0A6J6ZET6_9ZZZZ</name>
<dbReference type="InterPro" id="IPR016164">
    <property type="entry name" value="FAD-linked_Oxase-like_C"/>
</dbReference>
<dbReference type="InterPro" id="IPR004113">
    <property type="entry name" value="FAD-bd_oxidored_4_C"/>
</dbReference>
<sequence>MTNPTQASELNRNKPVTSRFETLASVITPQILEEFIALGIDVDVATESREDASRDWWPLSIGWAANGQVPALAEVVLRPTSTTQVSEILSLCSAQEIPVTPAAGRSGVCGGSVPLHGGVVLDLTGLNRILSVDEHSMTLHVEAGVFGPELEAHLRATGPGYTLGHWPQSFDLSTVGGWLACRGAGQYSNRYGKIEDMVRGLSVVLADGSIISTDGHGPRSATGPNLTQMFVGSEGTLGVITEATFAITALPTGEGRGAWSFPSFEQGMDVCRRILRRGATPAVLRLYDVTESKRNFDIDANVLIVLDEADPLIVAATMEIVTQEVGAATVEDSGLVEKWLGHRNDVSALRPLWENKIVVDTIEISGPWSVLDDLRVEVVEALNDTEGTMVSSVHQSHAYSDGACLYFTFAGKASEKNADGTLGDLTKEEAYYRACWDRVTMVVASYGAAISHHHGIGMNRGRFLADALGSSFPVLEAIKGTLDPHGILNPGKLGLGGGGPW</sequence>
<feature type="domain" description="FAD-binding PCMH-type" evidence="4">
    <location>
        <begin position="68"/>
        <end position="250"/>
    </location>
</feature>
<dbReference type="PROSITE" id="PS51387">
    <property type="entry name" value="FAD_PCMH"/>
    <property type="match status" value="1"/>
</dbReference>
<dbReference type="Pfam" id="PF02913">
    <property type="entry name" value="FAD-oxidase_C"/>
    <property type="match status" value="1"/>
</dbReference>
<evidence type="ECO:0000259" key="4">
    <source>
        <dbReference type="PROSITE" id="PS51387"/>
    </source>
</evidence>
<dbReference type="PANTHER" id="PTHR46568">
    <property type="entry name" value="ALKYLDIHYDROXYACETONEPHOSPHATE SYNTHASE, PEROXISOMAL"/>
    <property type="match status" value="1"/>
</dbReference>
<dbReference type="InterPro" id="IPR016171">
    <property type="entry name" value="Vanillyl_alc_oxidase_C-sub2"/>
</dbReference>
<dbReference type="Pfam" id="PF01565">
    <property type="entry name" value="FAD_binding_4"/>
    <property type="match status" value="1"/>
</dbReference>
<keyword evidence="3" id="KW-0274">FAD</keyword>
<dbReference type="GO" id="GO:0071949">
    <property type="term" value="F:FAD binding"/>
    <property type="evidence" value="ECO:0007669"/>
    <property type="project" value="InterPro"/>
</dbReference>
<dbReference type="SUPFAM" id="SSF55103">
    <property type="entry name" value="FAD-linked oxidases, C-terminal domain"/>
    <property type="match status" value="1"/>
</dbReference>
<keyword evidence="2" id="KW-0285">Flavoprotein</keyword>
<evidence type="ECO:0000313" key="6">
    <source>
        <dbReference type="EMBL" id="CAB4859606.1"/>
    </source>
</evidence>
<dbReference type="Gene3D" id="3.30.70.3450">
    <property type="match status" value="1"/>
</dbReference>
<reference evidence="5" key="1">
    <citation type="submission" date="2020-05" db="EMBL/GenBank/DDBJ databases">
        <authorList>
            <person name="Chiriac C."/>
            <person name="Salcher M."/>
            <person name="Ghai R."/>
            <person name="Kavagutti S V."/>
        </authorList>
    </citation>
    <scope>NUCLEOTIDE SEQUENCE</scope>
</reference>
<dbReference type="Gene3D" id="3.30.300.330">
    <property type="match status" value="1"/>
</dbReference>